<dbReference type="AlphaFoldDB" id="A0A4U5WYU2"/>
<name>A0A4U5WYU2_STRGB</name>
<organism evidence="1 2">
    <name type="scientific">Streptomyces galbus</name>
    <dbReference type="NCBI Taxonomy" id="33898"/>
    <lineage>
        <taxon>Bacteria</taxon>
        <taxon>Bacillati</taxon>
        <taxon>Actinomycetota</taxon>
        <taxon>Actinomycetes</taxon>
        <taxon>Kitasatosporales</taxon>
        <taxon>Streptomycetaceae</taxon>
        <taxon>Streptomyces</taxon>
    </lineage>
</organism>
<evidence type="ECO:0008006" key="3">
    <source>
        <dbReference type="Google" id="ProtNLM"/>
    </source>
</evidence>
<comment type="caution">
    <text evidence="1">The sequence shown here is derived from an EMBL/GenBank/DDBJ whole genome shotgun (WGS) entry which is preliminary data.</text>
</comment>
<evidence type="ECO:0000313" key="1">
    <source>
        <dbReference type="EMBL" id="TKT07797.1"/>
    </source>
</evidence>
<protein>
    <recommendedName>
        <fullName evidence="3">Response regulatory domain-containing protein</fullName>
    </recommendedName>
</protein>
<dbReference type="RefSeq" id="WP_137301858.1">
    <property type="nucleotide sequence ID" value="NZ_BMVD01000007.1"/>
</dbReference>
<accession>A0A4U5WYU2</accession>
<sequence length="241" mass="27203">MLDTATSDLQGLDEIRVALVDDRKDALTRTCDLLEDLPLSFESMLLRETQTLDSVLREIRARGCNALISDHRLRHQSHVGFDGAELVYRANERKLPAILYSAYVEDDEATTIREWRYFIPRVVEKGPGSVKVIPGALKAAKAESDGVRPLERRGFLTPIRVVDIHRDSGYPTVEVTVTAWKPDARVTIPATRLPVTHRKLSPGLIGQVFLGDVNFYAEEESELFFHKLRPAPEIPSDWKSE</sequence>
<dbReference type="EMBL" id="SZPR01000017">
    <property type="protein sequence ID" value="TKT07797.1"/>
    <property type="molecule type" value="Genomic_DNA"/>
</dbReference>
<reference evidence="1 2" key="1">
    <citation type="submission" date="2019-04" db="EMBL/GenBank/DDBJ databases">
        <title>Streptomyces lasaliensis sp.nov., an Actinomycete isolated from soil which produces the polyether antibiotic lasalocid.</title>
        <authorList>
            <person name="Erwin G."/>
            <person name="Haber C."/>
        </authorList>
    </citation>
    <scope>NUCLEOTIDE SEQUENCE [LARGE SCALE GENOMIC DNA]</scope>
    <source>
        <strain evidence="1 2">DSM 40089</strain>
    </source>
</reference>
<gene>
    <name evidence="1" type="ORF">E4U92_20330</name>
</gene>
<dbReference type="InterPro" id="IPR011006">
    <property type="entry name" value="CheY-like_superfamily"/>
</dbReference>
<dbReference type="Proteomes" id="UP000308632">
    <property type="component" value="Unassembled WGS sequence"/>
</dbReference>
<evidence type="ECO:0000313" key="2">
    <source>
        <dbReference type="Proteomes" id="UP000308632"/>
    </source>
</evidence>
<dbReference type="Gene3D" id="3.40.50.2300">
    <property type="match status" value="1"/>
</dbReference>
<dbReference type="SUPFAM" id="SSF52172">
    <property type="entry name" value="CheY-like"/>
    <property type="match status" value="1"/>
</dbReference>
<proteinExistence type="predicted"/>